<feature type="transmembrane region" description="Helical" evidence="9">
    <location>
        <begin position="572"/>
        <end position="589"/>
    </location>
</feature>
<keyword evidence="12" id="KW-1185">Reference proteome</keyword>
<dbReference type="InterPro" id="IPR034294">
    <property type="entry name" value="Aquaporin_transptr"/>
</dbReference>
<evidence type="ECO:0000256" key="3">
    <source>
        <dbReference type="ARBA" id="ARBA00022448"/>
    </source>
</evidence>
<evidence type="ECO:0000256" key="9">
    <source>
        <dbReference type="SAM" id="Phobius"/>
    </source>
</evidence>
<proteinExistence type="inferred from homology"/>
<feature type="transmembrane region" description="Helical" evidence="9">
    <location>
        <begin position="361"/>
        <end position="383"/>
    </location>
</feature>
<dbReference type="PROSITE" id="PS00221">
    <property type="entry name" value="MIP"/>
    <property type="match status" value="2"/>
</dbReference>
<comment type="subcellular location">
    <subcellularLocation>
        <location evidence="1">Cell membrane</location>
        <topology evidence="1">Multi-pass membrane protein</topology>
    </subcellularLocation>
</comment>
<protein>
    <recommendedName>
        <fullName evidence="10">PX domain-containing protein</fullName>
    </recommendedName>
</protein>
<feature type="transmembrane region" description="Helical" evidence="9">
    <location>
        <begin position="319"/>
        <end position="341"/>
    </location>
</feature>
<evidence type="ECO:0000313" key="12">
    <source>
        <dbReference type="Proteomes" id="UP001165085"/>
    </source>
</evidence>
<reference evidence="12" key="1">
    <citation type="journal article" date="2023" name="Commun. Biol.">
        <title>Genome analysis of Parmales, the sister group of diatoms, reveals the evolutionary specialization of diatoms from phago-mixotrophs to photoautotrophs.</title>
        <authorList>
            <person name="Ban H."/>
            <person name="Sato S."/>
            <person name="Yoshikawa S."/>
            <person name="Yamada K."/>
            <person name="Nakamura Y."/>
            <person name="Ichinomiya M."/>
            <person name="Sato N."/>
            <person name="Blanc-Mathieu R."/>
            <person name="Endo H."/>
            <person name="Kuwata A."/>
            <person name="Ogata H."/>
        </authorList>
    </citation>
    <scope>NUCLEOTIDE SEQUENCE [LARGE SCALE GENOMIC DNA]</scope>
    <source>
        <strain evidence="12">NIES 3701</strain>
    </source>
</reference>
<dbReference type="InterPro" id="IPR000425">
    <property type="entry name" value="MIP"/>
</dbReference>
<dbReference type="PANTHER" id="PTHR19139:SF199">
    <property type="entry name" value="MIP17260P"/>
    <property type="match status" value="1"/>
</dbReference>
<evidence type="ECO:0000256" key="5">
    <source>
        <dbReference type="ARBA" id="ARBA00022692"/>
    </source>
</evidence>
<accession>A0A9W7EE62</accession>
<feature type="region of interest" description="Disordered" evidence="8">
    <location>
        <begin position="782"/>
        <end position="845"/>
    </location>
</feature>
<keyword evidence="6 9" id="KW-1133">Transmembrane helix</keyword>
<comment type="caution">
    <text evidence="11">The sequence shown here is derived from an EMBL/GenBank/DDBJ whole genome shotgun (WGS) entry which is preliminary data.</text>
</comment>
<feature type="transmembrane region" description="Helical" evidence="9">
    <location>
        <begin position="688"/>
        <end position="709"/>
    </location>
</feature>
<evidence type="ECO:0000256" key="4">
    <source>
        <dbReference type="ARBA" id="ARBA00022475"/>
    </source>
</evidence>
<feature type="domain" description="PX" evidence="10">
    <location>
        <begin position="47"/>
        <end position="119"/>
    </location>
</feature>
<dbReference type="EMBL" id="BRXY01000215">
    <property type="protein sequence ID" value="GMH77929.1"/>
    <property type="molecule type" value="Genomic_DNA"/>
</dbReference>
<evidence type="ECO:0000256" key="7">
    <source>
        <dbReference type="ARBA" id="ARBA00023136"/>
    </source>
</evidence>
<keyword evidence="3" id="KW-0813">Transport</keyword>
<dbReference type="Proteomes" id="UP001165085">
    <property type="component" value="Unassembled WGS sequence"/>
</dbReference>
<sequence length="845" mass="90994">MEEPPLFPVLIIGREIVGTGTSRYVSFRLSLPPNLHHQSPDGENIDYVNTRYSYVEGLRTALLQEFPSLDLPMLDSKRLMGSLSSSVVNQRTRIINNFLRTCQESNTIKSSRQWGEFLRGQKPGVTTGDRQAPPTASELRSEARTDAAPPPGLSENPAAVRGMSFGWLLENMNFFNDEQAPAAAPPEYTMEEGIAPPATPEITRETISNTVDSDDEDDMENVAANSVAIVTPRQVMRQEFYRMVQESRGRTTSQTHRNLFSGTAEELEKGETTSAILIKSLPPLVFEFIGCFLLGLVVQFTRSGPTKAVLDSKSNTTPMLLNFSFTVAALMYALGHVSGGHMNPAVTFAVFLRRHLTFGQMSAYICSQFFGFLLSAVVGFEVLGEILVPSEVKTMTGAGGLDQLKCFALVAIFTFGVTYTVLCTCTSTAQTGNSHFGLGSGFSLGIGMVANAVAGTGSTLNSCLDVALVCAKWFYDSDFPEPSDFEGYMKFINNGDNNMWYLIAGPAAGALLSTVVWRYVKVTAFTKRSHGLCNKILKTIAPYLVECFGTFMVAFTWLVFYPASAAALQNQAVAYMGMTFAVVYAGGFISGGHFNPAISFGVALQGKMGVLNLFLYVFWQCAGAFGAGAVNYEIFASSPVPAVGSEVSEQNAGIVESLFSFMLVFVMLNCGSARANKGNSFYGMANGFVLYVATGAIGTMTGGALNPAIGFGAFFSRWMFNCESCTDSWTDFDMVGFDGSWVSMAVPLAGALVAGVVFHACVEGYPLPKFCKCEGKKKGANGEDYDTMDRVSSLPPGGGSESSAPVAEMVDMAPSTPTRSPAIERRANERGGTPRTLERGPTTSI</sequence>
<feature type="transmembrane region" description="Helical" evidence="9">
    <location>
        <begin position="499"/>
        <end position="520"/>
    </location>
</feature>
<dbReference type="Gene3D" id="1.20.1080.10">
    <property type="entry name" value="Glycerol uptake facilitator protein"/>
    <property type="match status" value="2"/>
</dbReference>
<organism evidence="11 12">
    <name type="scientific">Triparma strigata</name>
    <dbReference type="NCBI Taxonomy" id="1606541"/>
    <lineage>
        <taxon>Eukaryota</taxon>
        <taxon>Sar</taxon>
        <taxon>Stramenopiles</taxon>
        <taxon>Ochrophyta</taxon>
        <taxon>Bolidophyceae</taxon>
        <taxon>Parmales</taxon>
        <taxon>Triparmaceae</taxon>
        <taxon>Triparma</taxon>
    </lineage>
</organism>
<feature type="transmembrane region" description="Helical" evidence="9">
    <location>
        <begin position="610"/>
        <end position="630"/>
    </location>
</feature>
<feature type="compositionally biased region" description="Low complexity" evidence="8">
    <location>
        <begin position="791"/>
        <end position="808"/>
    </location>
</feature>
<dbReference type="Pfam" id="PF00230">
    <property type="entry name" value="MIP"/>
    <property type="match status" value="2"/>
</dbReference>
<dbReference type="GO" id="GO:0015250">
    <property type="term" value="F:water channel activity"/>
    <property type="evidence" value="ECO:0007669"/>
    <property type="project" value="TreeGrafter"/>
</dbReference>
<evidence type="ECO:0000256" key="6">
    <source>
        <dbReference type="ARBA" id="ARBA00022989"/>
    </source>
</evidence>
<dbReference type="AlphaFoldDB" id="A0A9W7EE62"/>
<gene>
    <name evidence="11" type="ORF">TrST_g7826</name>
</gene>
<keyword evidence="4" id="KW-1003">Cell membrane</keyword>
<dbReference type="InterPro" id="IPR001683">
    <property type="entry name" value="PX_dom"/>
</dbReference>
<dbReference type="GO" id="GO:0005886">
    <property type="term" value="C:plasma membrane"/>
    <property type="evidence" value="ECO:0007669"/>
    <property type="project" value="UniProtKB-SubCell"/>
</dbReference>
<feature type="transmembrane region" description="Helical" evidence="9">
    <location>
        <begin position="741"/>
        <end position="762"/>
    </location>
</feature>
<feature type="transmembrane region" description="Helical" evidence="9">
    <location>
        <begin position="404"/>
        <end position="422"/>
    </location>
</feature>
<evidence type="ECO:0000259" key="10">
    <source>
        <dbReference type="Pfam" id="PF00787"/>
    </source>
</evidence>
<dbReference type="GO" id="GO:0035091">
    <property type="term" value="F:phosphatidylinositol binding"/>
    <property type="evidence" value="ECO:0007669"/>
    <property type="project" value="InterPro"/>
</dbReference>
<dbReference type="SUPFAM" id="SSF81338">
    <property type="entry name" value="Aquaporin-like"/>
    <property type="match status" value="2"/>
</dbReference>
<dbReference type="InterPro" id="IPR036871">
    <property type="entry name" value="PX_dom_sf"/>
</dbReference>
<keyword evidence="7 9" id="KW-0472">Membrane</keyword>
<evidence type="ECO:0000256" key="2">
    <source>
        <dbReference type="ARBA" id="ARBA00006175"/>
    </source>
</evidence>
<dbReference type="InterPro" id="IPR022357">
    <property type="entry name" value="MIP_CS"/>
</dbReference>
<evidence type="ECO:0000256" key="8">
    <source>
        <dbReference type="SAM" id="MobiDB-lite"/>
    </source>
</evidence>
<evidence type="ECO:0000256" key="1">
    <source>
        <dbReference type="ARBA" id="ARBA00004651"/>
    </source>
</evidence>
<dbReference type="PRINTS" id="PR00783">
    <property type="entry name" value="MINTRINSICP"/>
</dbReference>
<dbReference type="Pfam" id="PF00787">
    <property type="entry name" value="PX"/>
    <property type="match status" value="1"/>
</dbReference>
<dbReference type="OrthoDB" id="3222at2759"/>
<feature type="transmembrane region" description="Helical" evidence="9">
    <location>
        <begin position="650"/>
        <end position="668"/>
    </location>
</feature>
<dbReference type="InterPro" id="IPR023271">
    <property type="entry name" value="Aquaporin-like"/>
</dbReference>
<dbReference type="SUPFAM" id="SSF64268">
    <property type="entry name" value="PX domain"/>
    <property type="match status" value="1"/>
</dbReference>
<dbReference type="PANTHER" id="PTHR19139">
    <property type="entry name" value="AQUAPORIN TRANSPORTER"/>
    <property type="match status" value="1"/>
</dbReference>
<keyword evidence="5 9" id="KW-0812">Transmembrane</keyword>
<name>A0A9W7EE62_9STRA</name>
<feature type="transmembrane region" description="Helical" evidence="9">
    <location>
        <begin position="540"/>
        <end position="560"/>
    </location>
</feature>
<feature type="region of interest" description="Disordered" evidence="8">
    <location>
        <begin position="119"/>
        <end position="158"/>
    </location>
</feature>
<comment type="similarity">
    <text evidence="2">Belongs to the MIP/aquaporin (TC 1.A.8) family.</text>
</comment>
<dbReference type="Gene3D" id="3.30.1520.10">
    <property type="entry name" value="Phox-like domain"/>
    <property type="match status" value="1"/>
</dbReference>
<evidence type="ECO:0000313" key="11">
    <source>
        <dbReference type="EMBL" id="GMH77929.1"/>
    </source>
</evidence>